<dbReference type="Proteomes" id="UP000321621">
    <property type="component" value="Unassembled WGS sequence"/>
</dbReference>
<gene>
    <name evidence="3" type="ORF">D2V05_19070</name>
    <name evidence="4" type="ORF">FQ017_18915</name>
</gene>
<evidence type="ECO:0000313" key="3">
    <source>
        <dbReference type="EMBL" id="RIV42191.1"/>
    </source>
</evidence>
<keyword evidence="1" id="KW-0472">Membrane</keyword>
<evidence type="ECO:0000313" key="4">
    <source>
        <dbReference type="EMBL" id="TXJ91081.1"/>
    </source>
</evidence>
<dbReference type="EMBL" id="VNWK01000036">
    <property type="protein sequence ID" value="TXJ91081.1"/>
    <property type="molecule type" value="Genomic_DNA"/>
</dbReference>
<proteinExistence type="predicted"/>
<organism evidence="3 5">
    <name type="scientific">Flagellimonas pelagia</name>
    <dbReference type="NCBI Taxonomy" id="2306998"/>
    <lineage>
        <taxon>Bacteria</taxon>
        <taxon>Pseudomonadati</taxon>
        <taxon>Bacteroidota</taxon>
        <taxon>Flavobacteriia</taxon>
        <taxon>Flavobacteriales</taxon>
        <taxon>Flavobacteriaceae</taxon>
        <taxon>Flagellimonas</taxon>
    </lineage>
</organism>
<evidence type="ECO:0000256" key="1">
    <source>
        <dbReference type="SAM" id="Phobius"/>
    </source>
</evidence>
<dbReference type="Proteomes" id="UP000266691">
    <property type="component" value="Unassembled WGS sequence"/>
</dbReference>
<protein>
    <submittedName>
        <fullName evidence="4">2TM domain-containing protein</fullName>
    </submittedName>
    <submittedName>
        <fullName evidence="3">Histidine kinase</fullName>
    </submittedName>
</protein>
<dbReference type="GO" id="GO:0016301">
    <property type="term" value="F:kinase activity"/>
    <property type="evidence" value="ECO:0007669"/>
    <property type="project" value="UniProtKB-KW"/>
</dbReference>
<evidence type="ECO:0000313" key="6">
    <source>
        <dbReference type="Proteomes" id="UP000321621"/>
    </source>
</evidence>
<name>A0A3A1NGU7_9FLAO</name>
<keyword evidence="3" id="KW-0808">Transferase</keyword>
<feature type="domain" description="2TM" evidence="2">
    <location>
        <begin position="10"/>
        <end position="88"/>
    </location>
</feature>
<keyword evidence="1" id="KW-0812">Transmembrane</keyword>
<keyword evidence="6" id="KW-1185">Reference proteome</keyword>
<evidence type="ECO:0000313" key="5">
    <source>
        <dbReference type="Proteomes" id="UP000266691"/>
    </source>
</evidence>
<keyword evidence="3" id="KW-0418">Kinase</keyword>
<evidence type="ECO:0000259" key="2">
    <source>
        <dbReference type="Pfam" id="PF13239"/>
    </source>
</evidence>
<sequence>MENTQQDSYKRAKKRVCHLKAFYNSLVAYCIVIPVLVYINYHTTSFPWAIFPTVGWGMGLVSLWMTANGCNPIFGKDWEERKIREFMNKEEF</sequence>
<feature type="transmembrane region" description="Helical" evidence="1">
    <location>
        <begin position="53"/>
        <end position="74"/>
    </location>
</feature>
<dbReference type="EMBL" id="QXFI01000036">
    <property type="protein sequence ID" value="RIV42191.1"/>
    <property type="molecule type" value="Genomic_DNA"/>
</dbReference>
<dbReference type="AlphaFoldDB" id="A0A3A1NGU7"/>
<dbReference type="InterPro" id="IPR025698">
    <property type="entry name" value="2TM_dom"/>
</dbReference>
<reference evidence="3 5" key="1">
    <citation type="submission" date="2018-08" db="EMBL/GenBank/DDBJ databases">
        <title>Proposal of Muricauda 72 sp.nov. and Muricauda NH166 sp.nov., isolated from seawater.</title>
        <authorList>
            <person name="Cheng H."/>
            <person name="Wu Y.-H."/>
            <person name="Guo L.-L."/>
            <person name="Xu X.-W."/>
        </authorList>
    </citation>
    <scope>NUCLEOTIDE SEQUENCE [LARGE SCALE GENOMIC DNA]</scope>
    <source>
        <strain evidence="3 5">72</strain>
    </source>
</reference>
<reference evidence="4 6" key="2">
    <citation type="submission" date="2019-07" db="EMBL/GenBank/DDBJ databases">
        <title>Draft genome of two Muricauda strains isolated from deep sea.</title>
        <authorList>
            <person name="Sun C."/>
        </authorList>
    </citation>
    <scope>NUCLEOTIDE SEQUENCE [LARGE SCALE GENOMIC DNA]</scope>
    <source>
        <strain evidence="4 6">72</strain>
    </source>
</reference>
<dbReference type="Pfam" id="PF13239">
    <property type="entry name" value="2TM"/>
    <property type="match status" value="1"/>
</dbReference>
<feature type="transmembrane region" description="Helical" evidence="1">
    <location>
        <begin position="21"/>
        <end position="41"/>
    </location>
</feature>
<accession>A0A3A1NGU7</accession>
<dbReference type="RefSeq" id="WP_119649215.1">
    <property type="nucleotide sequence ID" value="NZ_QXFI01000036.1"/>
</dbReference>
<comment type="caution">
    <text evidence="3">The sequence shown here is derived from an EMBL/GenBank/DDBJ whole genome shotgun (WGS) entry which is preliminary data.</text>
</comment>
<keyword evidence="1" id="KW-1133">Transmembrane helix</keyword>
<dbReference type="OrthoDB" id="8965954at2"/>